<dbReference type="InterPro" id="IPR039551">
    <property type="entry name" value="Cho/carn_acyl_trans"/>
</dbReference>
<dbReference type="PANTHER" id="PTHR22589:SF103">
    <property type="entry name" value="CARNITINE O-ACETYL-TRANSFERASE, ISOFORM A-RELATED"/>
    <property type="match status" value="1"/>
</dbReference>
<evidence type="ECO:0000313" key="8">
    <source>
        <dbReference type="Proteomes" id="UP000053477"/>
    </source>
</evidence>
<organism evidence="7 8">
    <name type="scientific">Schizopora paradoxa</name>
    <dbReference type="NCBI Taxonomy" id="27342"/>
    <lineage>
        <taxon>Eukaryota</taxon>
        <taxon>Fungi</taxon>
        <taxon>Dikarya</taxon>
        <taxon>Basidiomycota</taxon>
        <taxon>Agaricomycotina</taxon>
        <taxon>Agaricomycetes</taxon>
        <taxon>Hymenochaetales</taxon>
        <taxon>Schizoporaceae</taxon>
        <taxon>Schizopora</taxon>
    </lineage>
</organism>
<feature type="domain" description="Choline/carnitine acyltransferase" evidence="6">
    <location>
        <begin position="29"/>
        <end position="610"/>
    </location>
</feature>
<protein>
    <submittedName>
        <fullName evidence="7">Carnitine acetyl transferase</fullName>
    </submittedName>
</protein>
<dbReference type="SUPFAM" id="SSF52777">
    <property type="entry name" value="CoA-dependent acyltransferases"/>
    <property type="match status" value="2"/>
</dbReference>
<dbReference type="Pfam" id="PF00755">
    <property type="entry name" value="Carn_acyltransf"/>
    <property type="match status" value="1"/>
</dbReference>
<dbReference type="AlphaFoldDB" id="A0A0H2RRM6"/>
<feature type="region of interest" description="Disordered" evidence="5">
    <location>
        <begin position="1"/>
        <end position="21"/>
    </location>
</feature>
<evidence type="ECO:0000256" key="3">
    <source>
        <dbReference type="ARBA" id="ARBA00023315"/>
    </source>
</evidence>
<proteinExistence type="inferred from homology"/>
<evidence type="ECO:0000256" key="2">
    <source>
        <dbReference type="ARBA" id="ARBA00022679"/>
    </source>
</evidence>
<sequence>MAPKNWKRLAPGPPESSVTVASQKALGQLPVPQLSDTFARLRSSLKPLARSQEELDSALKKVDEYEKSPLASALQERLVDRQKGTEHWLEEWWDNGAYMGYRDSVVVNVSYFYGFDAHPKHLPQTSVHRAAALTRAMLLFRQKYKLGQLKPEATKEGPICMDTYRWMFDCCRVPGTSGLDWAISYAKEGENGNAGHVVVFRKNRAWKVDIAKDAHILSTADLERQFQHIYDSTTESYPAIGVLTTNNRDVWAKDYSNLVSGAHNESIVRDIHSAAFVVCLDDTTPSDIVSFSKQLWHGGDHGKWLSNRWVDKPVQLIVCDGPEARSGIMGEHSIMDGTPTARMCDDILDALTDPSFDHGTSNASLPVPKPLDWNVSEKTHSAIASAEDAARELTDGQTLNHFLTSYGKGAVKSFGVSPDSWCQMMVQLAYRRLLAKHDELSARAADGFIAPGATYEAASTRKFLKGRTEAIRVVCEESEKWVRAMMSDSGKVEDEEKRALLRAAAKRHGQLAREAGNAQGVDRHLLGLKKLIKDSEEVPALYSDPLFLRSSHWNLSTSAIFSKHFEAYGWGEVVPDGFGVAYMTGFEDKFFFNITSRVEMPNAEFCEEIKRAASDMHDLFAPKSKL</sequence>
<dbReference type="Proteomes" id="UP000053477">
    <property type="component" value="Unassembled WGS sequence"/>
</dbReference>
<dbReference type="InterPro" id="IPR042231">
    <property type="entry name" value="Cho/carn_acyl_trans_2"/>
</dbReference>
<gene>
    <name evidence="7" type="ORF">SCHPADRAFT_909460</name>
</gene>
<name>A0A0H2RRM6_9AGAM</name>
<reference evidence="7 8" key="1">
    <citation type="submission" date="2015-04" db="EMBL/GenBank/DDBJ databases">
        <title>Complete genome sequence of Schizopora paradoxa KUC8140, a cosmopolitan wood degrader in East Asia.</title>
        <authorList>
            <consortium name="DOE Joint Genome Institute"/>
            <person name="Min B."/>
            <person name="Park H."/>
            <person name="Jang Y."/>
            <person name="Kim J.-J."/>
            <person name="Kim K.H."/>
            <person name="Pangilinan J."/>
            <person name="Lipzen A."/>
            <person name="Riley R."/>
            <person name="Grigoriev I.V."/>
            <person name="Spatafora J.W."/>
            <person name="Choi I.-G."/>
        </authorList>
    </citation>
    <scope>NUCLEOTIDE SEQUENCE [LARGE SCALE GENOMIC DNA]</scope>
    <source>
        <strain evidence="7 8">KUC8140</strain>
    </source>
</reference>
<dbReference type="Gene3D" id="3.30.559.70">
    <property type="entry name" value="Choline/Carnitine o-acyltransferase, domain 2"/>
    <property type="match status" value="1"/>
</dbReference>
<keyword evidence="8" id="KW-1185">Reference proteome</keyword>
<accession>A0A0H2RRM6</accession>
<evidence type="ECO:0000256" key="5">
    <source>
        <dbReference type="SAM" id="MobiDB-lite"/>
    </source>
</evidence>
<dbReference type="OrthoDB" id="240216at2759"/>
<dbReference type="GO" id="GO:0009437">
    <property type="term" value="P:carnitine metabolic process"/>
    <property type="evidence" value="ECO:0007669"/>
    <property type="project" value="TreeGrafter"/>
</dbReference>
<keyword evidence="2 7" id="KW-0808">Transferase</keyword>
<dbReference type="InParanoid" id="A0A0H2RRM6"/>
<dbReference type="GO" id="GO:0004092">
    <property type="term" value="F:carnitine O-acetyltransferase activity"/>
    <property type="evidence" value="ECO:0007669"/>
    <property type="project" value="TreeGrafter"/>
</dbReference>
<evidence type="ECO:0000259" key="6">
    <source>
        <dbReference type="Pfam" id="PF00755"/>
    </source>
</evidence>
<dbReference type="STRING" id="27342.A0A0H2RRM6"/>
<dbReference type="GO" id="GO:0005739">
    <property type="term" value="C:mitochondrion"/>
    <property type="evidence" value="ECO:0007669"/>
    <property type="project" value="TreeGrafter"/>
</dbReference>
<evidence type="ECO:0000256" key="4">
    <source>
        <dbReference type="PIRSR" id="PIRSR600542-1"/>
    </source>
</evidence>
<evidence type="ECO:0000256" key="1">
    <source>
        <dbReference type="ARBA" id="ARBA00005232"/>
    </source>
</evidence>
<evidence type="ECO:0000313" key="7">
    <source>
        <dbReference type="EMBL" id="KLO07461.1"/>
    </source>
</evidence>
<dbReference type="Gene3D" id="3.30.559.10">
    <property type="entry name" value="Chloramphenicol acetyltransferase-like domain"/>
    <property type="match status" value="1"/>
</dbReference>
<dbReference type="InterPro" id="IPR023213">
    <property type="entry name" value="CAT-like_dom_sf"/>
</dbReference>
<dbReference type="GO" id="GO:0005777">
    <property type="term" value="C:peroxisome"/>
    <property type="evidence" value="ECO:0007669"/>
    <property type="project" value="TreeGrafter"/>
</dbReference>
<dbReference type="InterPro" id="IPR000542">
    <property type="entry name" value="Carn_acyl_trans"/>
</dbReference>
<keyword evidence="3" id="KW-0012">Acyltransferase</keyword>
<comment type="similarity">
    <text evidence="1">Belongs to the carnitine/choline acetyltransferase family.</text>
</comment>
<dbReference type="PANTHER" id="PTHR22589">
    <property type="entry name" value="CARNITINE O-ACYLTRANSFERASE"/>
    <property type="match status" value="1"/>
</dbReference>
<dbReference type="EMBL" id="KQ086138">
    <property type="protein sequence ID" value="KLO07461.1"/>
    <property type="molecule type" value="Genomic_DNA"/>
</dbReference>
<feature type="active site" description="Proton acceptor" evidence="4">
    <location>
        <position position="332"/>
    </location>
</feature>